<sequence>MSHGPTPLPPAEREAVLKDLAGKLRVRPNPARRRIWMVCMAIGLATFAWLLATEPQRAWGAWAINTLYWLGIAQGAIVLACAIRLANGRWAGPIVRIAESLSAYMPFGLAALAILLAAGIWTYLPWTKHVEPRQAAYLNVPFLYIRTLIGQGLLWWMTRALVRTSLRTDAYLLKGHVPAELKADYDKLSDGWKGDDAEVAAQRDRFSKLAPGIIVAYAVFSTLLCWDFVMSLTPEWTSTLFGWWFFMGAFLSGIAMTALIATRLRSRYALERYITPAHFWDTGKIAFGFSIFWVYQFWSQYLPIWYANMPEETGWVFLRFEPPWRTLAWTVFTFVFLLPFIGLMNIHTKRSPFWLALFSIIILGGLWMERHILVMPSLQPDKFWVGLPEIGVTLGFLGLFGWAVQGFVSRYPAVKVSDVLAGQGAHGH</sequence>
<reference evidence="2" key="1">
    <citation type="submission" date="2020-07" db="EMBL/GenBank/DDBJ databases">
        <title>Huge and variable diversity of episymbiotic CPR bacteria and DPANN archaea in groundwater ecosystems.</title>
        <authorList>
            <person name="He C.Y."/>
            <person name="Keren R."/>
            <person name="Whittaker M."/>
            <person name="Farag I.F."/>
            <person name="Doudna J."/>
            <person name="Cate J.H.D."/>
            <person name="Banfield J.F."/>
        </authorList>
    </citation>
    <scope>NUCLEOTIDE SEQUENCE</scope>
    <source>
        <strain evidence="2">NC_groundwater_928_Pr1_S-0.2um_72_17</strain>
    </source>
</reference>
<feature type="transmembrane region" description="Helical" evidence="1">
    <location>
        <begin position="209"/>
        <end position="229"/>
    </location>
</feature>
<feature type="transmembrane region" description="Helical" evidence="1">
    <location>
        <begin position="58"/>
        <end position="83"/>
    </location>
</feature>
<feature type="transmembrane region" description="Helical" evidence="1">
    <location>
        <begin position="353"/>
        <end position="370"/>
    </location>
</feature>
<feature type="transmembrane region" description="Helical" evidence="1">
    <location>
        <begin position="285"/>
        <end position="306"/>
    </location>
</feature>
<feature type="transmembrane region" description="Helical" evidence="1">
    <location>
        <begin position="136"/>
        <end position="157"/>
    </location>
</feature>
<keyword evidence="1" id="KW-0812">Transmembrane</keyword>
<feature type="transmembrane region" description="Helical" evidence="1">
    <location>
        <begin position="35"/>
        <end position="52"/>
    </location>
</feature>
<organism evidence="2 3">
    <name type="scientific">Eiseniibacteriota bacterium</name>
    <dbReference type="NCBI Taxonomy" id="2212470"/>
    <lineage>
        <taxon>Bacteria</taxon>
        <taxon>Candidatus Eiseniibacteriota</taxon>
    </lineage>
</organism>
<dbReference type="PANTHER" id="PTHR43044:SF1">
    <property type="entry name" value="QUINOL:CYTOCHROME C OXIDOREDUCTASE QUINONE-BINDING SUBUNIT 2"/>
    <property type="match status" value="1"/>
</dbReference>
<evidence type="ECO:0008006" key="4">
    <source>
        <dbReference type="Google" id="ProtNLM"/>
    </source>
</evidence>
<dbReference type="Proteomes" id="UP000807850">
    <property type="component" value="Unassembled WGS sequence"/>
</dbReference>
<keyword evidence="1" id="KW-0472">Membrane</keyword>
<name>A0A9D6LCH3_UNCEI</name>
<keyword evidence="1" id="KW-1133">Transmembrane helix</keyword>
<evidence type="ECO:0000256" key="1">
    <source>
        <dbReference type="SAM" id="Phobius"/>
    </source>
</evidence>
<feature type="transmembrane region" description="Helical" evidence="1">
    <location>
        <begin position="104"/>
        <end position="124"/>
    </location>
</feature>
<gene>
    <name evidence="2" type="ORF">HY076_07900</name>
</gene>
<dbReference type="EMBL" id="JACQAY010000259">
    <property type="protein sequence ID" value="MBI3540179.1"/>
    <property type="molecule type" value="Genomic_DNA"/>
</dbReference>
<protein>
    <recommendedName>
        <fullName evidence="4">Molybdopterin oxidoreductase</fullName>
    </recommendedName>
</protein>
<feature type="transmembrane region" description="Helical" evidence="1">
    <location>
        <begin position="241"/>
        <end position="264"/>
    </location>
</feature>
<accession>A0A9D6LCH3</accession>
<evidence type="ECO:0000313" key="2">
    <source>
        <dbReference type="EMBL" id="MBI3540179.1"/>
    </source>
</evidence>
<evidence type="ECO:0000313" key="3">
    <source>
        <dbReference type="Proteomes" id="UP000807850"/>
    </source>
</evidence>
<proteinExistence type="predicted"/>
<dbReference type="PANTHER" id="PTHR43044">
    <property type="match status" value="1"/>
</dbReference>
<comment type="caution">
    <text evidence="2">The sequence shown here is derived from an EMBL/GenBank/DDBJ whole genome shotgun (WGS) entry which is preliminary data.</text>
</comment>
<feature type="transmembrane region" description="Helical" evidence="1">
    <location>
        <begin position="326"/>
        <end position="346"/>
    </location>
</feature>
<feature type="transmembrane region" description="Helical" evidence="1">
    <location>
        <begin position="390"/>
        <end position="408"/>
    </location>
</feature>
<dbReference type="AlphaFoldDB" id="A0A9D6LCH3"/>